<dbReference type="EMBL" id="MN739355">
    <property type="protein sequence ID" value="QHT00405.1"/>
    <property type="molecule type" value="Genomic_DNA"/>
</dbReference>
<protein>
    <submittedName>
        <fullName evidence="1">Uncharacterized protein</fullName>
    </submittedName>
</protein>
<reference evidence="1" key="1">
    <citation type="journal article" date="2020" name="Nature">
        <title>Giant virus diversity and host interactions through global metagenomics.</title>
        <authorList>
            <person name="Schulz F."/>
            <person name="Roux S."/>
            <person name="Paez-Espino D."/>
            <person name="Jungbluth S."/>
            <person name="Walsh D.A."/>
            <person name="Denef V.J."/>
            <person name="McMahon K.D."/>
            <person name="Konstantinidis K.T."/>
            <person name="Eloe-Fadrosh E.A."/>
            <person name="Kyrpides N.C."/>
            <person name="Woyke T."/>
        </authorList>
    </citation>
    <scope>NUCLEOTIDE SEQUENCE</scope>
    <source>
        <strain evidence="1">GVMAG-M-3300020192-26</strain>
    </source>
</reference>
<accession>A0A6C0C9K4</accession>
<proteinExistence type="predicted"/>
<organism evidence="1">
    <name type="scientific">viral metagenome</name>
    <dbReference type="NCBI Taxonomy" id="1070528"/>
    <lineage>
        <taxon>unclassified sequences</taxon>
        <taxon>metagenomes</taxon>
        <taxon>organismal metagenomes</taxon>
    </lineage>
</organism>
<evidence type="ECO:0000313" key="1">
    <source>
        <dbReference type="EMBL" id="QHT00405.1"/>
    </source>
</evidence>
<sequence length="532" mass="62386">MQQFLIDSRIGSSFKIDDISSVVNIINDKQTLPDTAIIMFKNVYKNIDEEERDELCDIVFSKCEEKDYFFQHLLVKQLSLRCLRELFRRRVCLKEFFRRRVNLDECIIRSLDHFLSITNKKLLVKYVDTYHIYDSRIHKYGMHLLMILSHAYEFDDITTAEIIVSDPTFCKKISVLSLVGESCKKFLELKKFFYYVCKNNHIDFLHVLFKNPRFLSNYQKRDQDYISKISIGDTLEITDHPTYFATLNGNIDLLQLFFVDYANESSGYIALLNICTLLQQKNSLSSKDEGILIALLYRGITCDKFGKLIHHIYETYEEVCIEKYFTIDLLKSAQYEIIVEIANHKKSNLYNQIVIDNVYTINLLGYVVFKSMKNIDAVNDFTACDSFGSSDSLSDDEDSFIDDIRFEPATNTNKLWQEANSILFKNQIPIEDIIKYYVVINNVKMLQLIRRKYKINYSALYYSVVKFAHILAKRDPLLYFMCHLDVNPHCNKIVTIICGNNNEGLLSTMPKDMIKIIIGHLLDELWMTIWHS</sequence>
<name>A0A6C0C9K4_9ZZZZ</name>
<dbReference type="AlphaFoldDB" id="A0A6C0C9K4"/>